<gene>
    <name evidence="2" type="ORF">DIU77_015540</name>
</gene>
<comment type="caution">
    <text evidence="2">The sequence shown here is derived from an EMBL/GenBank/DDBJ whole genome shotgun (WGS) entry which is preliminary data.</text>
</comment>
<proteinExistence type="predicted"/>
<reference evidence="2 3" key="1">
    <citation type="journal article" date="2021" name="BMC Genomics">
        <title>Genome-resolved metagenome and metatranscriptome analyses of thermophilic composting reveal key bacterial players and their metabolic interactions.</title>
        <authorList>
            <person name="Braga L.P.P."/>
            <person name="Pereira R.V."/>
            <person name="Martins L.F."/>
            <person name="Moura L.M.S."/>
            <person name="Sanchez F.B."/>
            <person name="Patane J.S.L."/>
            <person name="da Silva A.M."/>
            <person name="Setubal J.C."/>
        </authorList>
    </citation>
    <scope>NUCLEOTIDE SEQUENCE [LARGE SCALE GENOMIC DNA]</scope>
    <source>
        <strain evidence="2">ZC4RG45</strain>
    </source>
</reference>
<organism evidence="2 3">
    <name type="scientific">Thermocrispum agreste</name>
    <dbReference type="NCBI Taxonomy" id="37925"/>
    <lineage>
        <taxon>Bacteria</taxon>
        <taxon>Bacillati</taxon>
        <taxon>Actinomycetota</taxon>
        <taxon>Actinomycetes</taxon>
        <taxon>Pseudonocardiales</taxon>
        <taxon>Pseudonocardiaceae</taxon>
        <taxon>Thermocrispum</taxon>
    </lineage>
</organism>
<evidence type="ECO:0008006" key="4">
    <source>
        <dbReference type="Google" id="ProtNLM"/>
    </source>
</evidence>
<sequence>MKRAVVGCVLLLVTACGVRPSGVIAGGAAPEGPILAPVVFFLVGDSLAPAVRRSEGVDSLLGWLTAGPTMRERQEGLRSEVPSGVTLREEVRDGRRVITASVDPRTLSPLALEQIVCTVAFAVDGAGPVTIAGESVTLPPRWCGDQRSRPAEELPTGRVAPR</sequence>
<name>A0ABD6FKI6_9PSEU</name>
<dbReference type="EMBL" id="QGUI02000250">
    <property type="protein sequence ID" value="MFO7193654.1"/>
    <property type="molecule type" value="Genomic_DNA"/>
</dbReference>
<feature type="region of interest" description="Disordered" evidence="1">
    <location>
        <begin position="142"/>
        <end position="162"/>
    </location>
</feature>
<evidence type="ECO:0000313" key="3">
    <source>
        <dbReference type="Proteomes" id="UP000249324"/>
    </source>
</evidence>
<dbReference type="Proteomes" id="UP000249324">
    <property type="component" value="Unassembled WGS sequence"/>
</dbReference>
<evidence type="ECO:0000313" key="2">
    <source>
        <dbReference type="EMBL" id="MFO7193654.1"/>
    </source>
</evidence>
<accession>A0ABD6FKI6</accession>
<protein>
    <recommendedName>
        <fullName evidence="4">GerMN domain-containing protein</fullName>
    </recommendedName>
</protein>
<dbReference type="AlphaFoldDB" id="A0ABD6FKI6"/>
<evidence type="ECO:0000256" key="1">
    <source>
        <dbReference type="SAM" id="MobiDB-lite"/>
    </source>
</evidence>
<dbReference type="PROSITE" id="PS51257">
    <property type="entry name" value="PROKAR_LIPOPROTEIN"/>
    <property type="match status" value="1"/>
</dbReference>